<dbReference type="InterPro" id="IPR057744">
    <property type="entry name" value="OTAase-like"/>
</dbReference>
<dbReference type="InterPro" id="IPR006680">
    <property type="entry name" value="Amidohydro-rel"/>
</dbReference>
<dbReference type="SUPFAM" id="SSF51338">
    <property type="entry name" value="Composite domain of metallo-dependent hydrolases"/>
    <property type="match status" value="1"/>
</dbReference>
<dbReference type="AlphaFoldDB" id="H0R574"/>
<dbReference type="eggNOG" id="COG1228">
    <property type="taxonomic scope" value="Bacteria"/>
</dbReference>
<dbReference type="GO" id="GO:0016810">
    <property type="term" value="F:hydrolase activity, acting on carbon-nitrogen (but not peptide) bonds"/>
    <property type="evidence" value="ECO:0007669"/>
    <property type="project" value="InterPro"/>
</dbReference>
<accession>H0R574</accession>
<dbReference type="PANTHER" id="PTHR43135:SF3">
    <property type="entry name" value="ALPHA-D-RIBOSE 1-METHYLPHOSPHONATE 5-TRIPHOSPHATE DIPHOSPHATASE"/>
    <property type="match status" value="1"/>
</dbReference>
<dbReference type="Gene3D" id="3.40.50.10910">
    <property type="entry name" value="Amidohydrolase"/>
    <property type="match status" value="1"/>
</dbReference>
<evidence type="ECO:0000313" key="3">
    <source>
        <dbReference type="Proteomes" id="UP000035034"/>
    </source>
</evidence>
<keyword evidence="2" id="KW-0378">Hydrolase</keyword>
<keyword evidence="3" id="KW-1185">Reference proteome</keyword>
<name>H0R574_9ACTN</name>
<dbReference type="InterPro" id="IPR011059">
    <property type="entry name" value="Metal-dep_hydrolase_composite"/>
</dbReference>
<dbReference type="Gene3D" id="1.20.58.520">
    <property type="entry name" value="Amidohydrolase"/>
    <property type="match status" value="1"/>
</dbReference>
<reference evidence="2 3" key="1">
    <citation type="submission" date="2011-12" db="EMBL/GenBank/DDBJ databases">
        <title>Whole genome shotgun sequence of Gordonia effusa NBRC 100432.</title>
        <authorList>
            <person name="Yoshida I."/>
            <person name="Takarada H."/>
            <person name="Hosoyama A."/>
            <person name="Tsuchikane K."/>
            <person name="Katsumata H."/>
            <person name="Yamazaki S."/>
            <person name="Fujita N."/>
        </authorList>
    </citation>
    <scope>NUCLEOTIDE SEQUENCE [LARGE SCALE GENOMIC DNA]</scope>
    <source>
        <strain evidence="2 3">NBRC 100432</strain>
    </source>
</reference>
<dbReference type="InterPro" id="IPR032466">
    <property type="entry name" value="Metal_Hydrolase"/>
</dbReference>
<feature type="domain" description="Amidohydrolase-related" evidence="1">
    <location>
        <begin position="61"/>
        <end position="407"/>
    </location>
</feature>
<dbReference type="RefSeq" id="WP_007319560.1">
    <property type="nucleotide sequence ID" value="NZ_BAEH01000106.1"/>
</dbReference>
<evidence type="ECO:0000259" key="1">
    <source>
        <dbReference type="Pfam" id="PF01979"/>
    </source>
</evidence>
<dbReference type="OrthoDB" id="3514520at2"/>
<dbReference type="InterPro" id="IPR051781">
    <property type="entry name" value="Metallo-dep_Hydrolase"/>
</dbReference>
<proteinExistence type="predicted"/>
<protein>
    <submittedName>
        <fullName evidence="2">Putative hydrolase</fullName>
    </submittedName>
</protein>
<sequence>MSTPYALTHTTVVTGDATGTVLPDQTIVVGPDGAISAIGPAATTDVLAGHRTIDATGTFTAPGLINAHAHLFSDGKPLPAILTSEHSETAVAAFFHSPIGRMFVKRRATKNVLTQLRSGVTTIRSLGDAGYEVVAVRNEIGAGKYPGPRILASGPLLAVSGGHGTPTIALVSDNPWDARKNVRVNLRNGVDAIKIAATGGVTDARAIGEAGRPQMTEEEMTAICEEAHKAGIVVAAHAESLDGVRSALRAGVDTIEHGSEMDNEIIDLFHDNPRSLHGRSALIPTLMAALPLVKLSESETGADRIVRANAEIVLDRIIAAIHGAHENGIAMGMGTDSALTYVTHYNTWRELDYVVRYGGLSHAEAFHAATGANAAILGIDGETGSLAVGKSADLVVLDADPLADFRAFVGPRFVAIRGHLLERPDVERFDDLDAKLDSF</sequence>
<dbReference type="Pfam" id="PF01979">
    <property type="entry name" value="Amidohydro_1"/>
    <property type="match status" value="1"/>
</dbReference>
<gene>
    <name evidence="2" type="ORF">GOEFS_106_01230</name>
</gene>
<evidence type="ECO:0000313" key="2">
    <source>
        <dbReference type="EMBL" id="GAB20225.1"/>
    </source>
</evidence>
<dbReference type="SUPFAM" id="SSF51556">
    <property type="entry name" value="Metallo-dependent hydrolases"/>
    <property type="match status" value="1"/>
</dbReference>
<dbReference type="STRING" id="1077974.GOEFS_106_01230"/>
<dbReference type="PANTHER" id="PTHR43135">
    <property type="entry name" value="ALPHA-D-RIBOSE 1-METHYLPHOSPHONATE 5-TRIPHOSPHATE DIPHOSPHATASE"/>
    <property type="match status" value="1"/>
</dbReference>
<dbReference type="EMBL" id="BAEH01000106">
    <property type="protein sequence ID" value="GAB20225.1"/>
    <property type="molecule type" value="Genomic_DNA"/>
</dbReference>
<dbReference type="CDD" id="cd01299">
    <property type="entry name" value="Met_dep_hydrolase_A"/>
    <property type="match status" value="1"/>
</dbReference>
<dbReference type="Gene3D" id="2.30.40.10">
    <property type="entry name" value="Urease, subunit C, domain 1"/>
    <property type="match status" value="1"/>
</dbReference>
<comment type="caution">
    <text evidence="2">The sequence shown here is derived from an EMBL/GenBank/DDBJ whole genome shotgun (WGS) entry which is preliminary data.</text>
</comment>
<organism evidence="2 3">
    <name type="scientific">Gordonia effusa NBRC 100432</name>
    <dbReference type="NCBI Taxonomy" id="1077974"/>
    <lineage>
        <taxon>Bacteria</taxon>
        <taxon>Bacillati</taxon>
        <taxon>Actinomycetota</taxon>
        <taxon>Actinomycetes</taxon>
        <taxon>Mycobacteriales</taxon>
        <taxon>Gordoniaceae</taxon>
        <taxon>Gordonia</taxon>
    </lineage>
</organism>
<dbReference type="Gene3D" id="3.30.110.90">
    <property type="entry name" value="Amidohydrolase"/>
    <property type="match status" value="1"/>
</dbReference>
<dbReference type="Proteomes" id="UP000035034">
    <property type="component" value="Unassembled WGS sequence"/>
</dbReference>